<dbReference type="PANTHER" id="PTHR30591:SF1">
    <property type="entry name" value="RECBCD ENZYME SUBUNIT RECC"/>
    <property type="match status" value="1"/>
</dbReference>
<keyword evidence="15" id="KW-1185">Reference proteome</keyword>
<keyword evidence="7 10" id="KW-0067">ATP-binding</keyword>
<organism evidence="13 14">
    <name type="scientific">Vibrio spartinae</name>
    <dbReference type="NCBI Taxonomy" id="1918945"/>
    <lineage>
        <taxon>Bacteria</taxon>
        <taxon>Pseudomonadati</taxon>
        <taxon>Pseudomonadota</taxon>
        <taxon>Gammaproteobacteria</taxon>
        <taxon>Vibrionales</taxon>
        <taxon>Vibrionaceae</taxon>
        <taxon>Vibrio</taxon>
    </lineage>
</organism>
<reference evidence="13 14" key="1">
    <citation type="submission" date="2016-12" db="EMBL/GenBank/DDBJ databases">
        <authorList>
            <person name="Song W.-J."/>
            <person name="Kurnit D.M."/>
        </authorList>
    </citation>
    <scope>NUCLEOTIDE SEQUENCE [LARGE SCALE GENOMIC DNA]</scope>
    <source>
        <strain evidence="13 14">CECT 9026</strain>
    </source>
</reference>
<dbReference type="Gene3D" id="1.10.10.160">
    <property type="match status" value="1"/>
</dbReference>
<proteinExistence type="inferred from homology"/>
<dbReference type="PIRSF" id="PIRSF000980">
    <property type="entry name" value="RecC"/>
    <property type="match status" value="1"/>
</dbReference>
<dbReference type="PANTHER" id="PTHR30591">
    <property type="entry name" value="RECBCD ENZYME SUBUNIT RECC"/>
    <property type="match status" value="1"/>
</dbReference>
<dbReference type="GO" id="GO:0000724">
    <property type="term" value="P:double-strand break repair via homologous recombination"/>
    <property type="evidence" value="ECO:0007669"/>
    <property type="project" value="UniProtKB-UniRule"/>
</dbReference>
<dbReference type="InterPro" id="IPR013986">
    <property type="entry name" value="DExx_box_DNA_helicase_dom_sf"/>
</dbReference>
<accession>A0A1N6M117</accession>
<evidence type="ECO:0000256" key="7">
    <source>
        <dbReference type="ARBA" id="ARBA00022840"/>
    </source>
</evidence>
<sequence length="1171" mass="134065">MFTVYHSNQLDTLKILLVHLIQSDPLTHPFEAEQILVQSPGMSQWLKMALAQELGITANIDFPLPATFIWEMFSSVLPDVPKRSAFNKAAMTWKLMRLLPEMLDQAEFMPLQQYLADDNSALKRFQLAEKIADIFDGYLVYRPDWIERWEADKPIESLAERHPWQPLLWQRLFEDTKRLGQSHYHRGNLYQQFIELLQQTRVPDGILPKRLFIFGITALPPRYLDALQALGEQTDVHLMLTNPCQHYWGEIRDRKYLARVASLKRKQVVLQQGQWVTGGERSPLKGGIDANLEDELHLQQAVGNSLLASMGKLGRDNLYLLSQIESEEHEFFIETPRDTLLHQIQADILHLEEHQNDQILTSSEHKQPIDNGDDSVSIHLCHSPLREVEVLHDELLSLFDRHPDLKPRDVIVMVADINTYSPVIEAVFGNASAERYIPFSISDRTADQESPVLQAFMRLLQLPRSRCLASELLELLETPTMMARFDINEAEFLQAKGWVEASGIRWGLNEQTASEFDLPPTRQNTWEFGIDRMLAGYAMSDSATMLELDDHNVAPYNEIQGLDAELAGKLAAFISRVRDYRQQLRQTLAVAEWRELLHALLDDFFVASVEEEVSFQHIRDTLSHLQEQLQDAHYEAPIAPDILYHYLTGQLSNARVSQRFLAGQVNFCTLMPMRSIPFRVLCLLGMNDGVYPRTVPAEGFDLMTEQARPGDRSRRDDDRYLFLEALLSARERLYISYVGRSVQDNSLSLPSVLVSELVAYCHQNYCLDGDQALASDTSGDRLVQQMTLSHPMVPYSPDAFTSPHGSYAREWLPAATGTALPEPMAEAAQLPDFFADVAFPLELDFVELQRFWRLPAQYFFNRRLRVWFENELVSLQDEEPFSLNGLARYQLLDELVAVLLDARRSAAGQESHADMTVQRSETQRSEAQQVDYFIQSKRAQGQLPVGAFGELEFREHYEQALALTEVIDGLCQQPQPDCELNLYTTALGDERPIQLLGWVTHYFQSGLVRYRVGRIRAQDYLSAWLDHLAVAVMGESCPTHLIGYERKNGVQHLYYPEIDAQQAQAYLDEFVRLYVEGMNHPLAYFPQVALAGIEANFNRQREWHEDEEKAAKKMQDAFIGNDFSAVGGEGQNAYIARIWPQWSDTLSQMVRAYAAQVLQPPMLWVKADTDE</sequence>
<evidence type="ECO:0000313" key="15">
    <source>
        <dbReference type="Proteomes" id="UP000515264"/>
    </source>
</evidence>
<evidence type="ECO:0000313" key="14">
    <source>
        <dbReference type="Proteomes" id="UP000184774"/>
    </source>
</evidence>
<dbReference type="HAMAP" id="MF_01486">
    <property type="entry name" value="RecC"/>
    <property type="match status" value="1"/>
</dbReference>
<dbReference type="Proteomes" id="UP000184774">
    <property type="component" value="Unassembled WGS sequence"/>
</dbReference>
<dbReference type="GO" id="GO:0003677">
    <property type="term" value="F:DNA binding"/>
    <property type="evidence" value="ECO:0007669"/>
    <property type="project" value="UniProtKB-UniRule"/>
</dbReference>
<evidence type="ECO:0000256" key="3">
    <source>
        <dbReference type="ARBA" id="ARBA00022763"/>
    </source>
</evidence>
<dbReference type="Gene3D" id="3.40.50.10930">
    <property type="match status" value="1"/>
</dbReference>
<dbReference type="EMBL" id="CP046268">
    <property type="protein sequence ID" value="QMV15274.1"/>
    <property type="molecule type" value="Genomic_DNA"/>
</dbReference>
<keyword evidence="5 10" id="KW-0347">Helicase</keyword>
<evidence type="ECO:0000256" key="10">
    <source>
        <dbReference type="HAMAP-Rule" id="MF_01486"/>
    </source>
</evidence>
<evidence type="ECO:0000313" key="13">
    <source>
        <dbReference type="EMBL" id="SIO93144.1"/>
    </source>
</evidence>
<dbReference type="GO" id="GO:0009338">
    <property type="term" value="C:exodeoxyribonuclease V complex"/>
    <property type="evidence" value="ECO:0007669"/>
    <property type="project" value="InterPro"/>
</dbReference>
<dbReference type="InterPro" id="IPR041500">
    <property type="entry name" value="RecC_C"/>
</dbReference>
<gene>
    <name evidence="10 13" type="primary">recC</name>
    <name evidence="13" type="ORF">VSP9026_00793</name>
    <name evidence="12" type="ORF">Vspart_02568</name>
</gene>
<evidence type="ECO:0000256" key="2">
    <source>
        <dbReference type="ARBA" id="ARBA00022741"/>
    </source>
</evidence>
<dbReference type="Gene3D" id="1.10.10.990">
    <property type="match status" value="1"/>
</dbReference>
<dbReference type="InterPro" id="IPR027417">
    <property type="entry name" value="P-loop_NTPase"/>
</dbReference>
<comment type="similarity">
    <text evidence="10">Belongs to the RecC family.</text>
</comment>
<dbReference type="SUPFAM" id="SSF52540">
    <property type="entry name" value="P-loop containing nucleoside triphosphate hydrolases"/>
    <property type="match status" value="2"/>
</dbReference>
<evidence type="ECO:0000259" key="11">
    <source>
        <dbReference type="Pfam" id="PF17946"/>
    </source>
</evidence>
<dbReference type="GO" id="GO:0008854">
    <property type="term" value="F:exodeoxyribonuclease V activity"/>
    <property type="evidence" value="ECO:0007669"/>
    <property type="project" value="InterPro"/>
</dbReference>
<dbReference type="AlphaFoldDB" id="A0A1N6M117"/>
<dbReference type="CDD" id="cd22353">
    <property type="entry name" value="RecC_C-like"/>
    <property type="match status" value="1"/>
</dbReference>
<dbReference type="NCBIfam" id="TIGR01450">
    <property type="entry name" value="recC"/>
    <property type="match status" value="1"/>
</dbReference>
<dbReference type="Pfam" id="PF04257">
    <property type="entry name" value="Exonuc_V_gamma"/>
    <property type="match status" value="1"/>
</dbReference>
<dbReference type="RefSeq" id="WP_074371744.1">
    <property type="nucleotide sequence ID" value="NZ_AP024907.1"/>
</dbReference>
<evidence type="ECO:0000313" key="12">
    <source>
        <dbReference type="EMBL" id="QMV15274.1"/>
    </source>
</evidence>
<dbReference type="InterPro" id="IPR011335">
    <property type="entry name" value="Restrct_endonuc-II-like"/>
</dbReference>
<dbReference type="SUPFAM" id="SSF52980">
    <property type="entry name" value="Restriction endonuclease-like"/>
    <property type="match status" value="1"/>
</dbReference>
<name>A0A1N6M117_9VIBR</name>
<comment type="miscellaneous">
    <text evidence="10">In the RecBCD complex, RecB has a slow 3'-5' helicase, an exonuclease activity and loads RecA onto ssDNA, RecD has a fast 5'-3' helicase activity, while RecC stimulates the ATPase and processivity of the RecB helicase and contributes to recognition of the Chi site.</text>
</comment>
<keyword evidence="4 10" id="KW-0378">Hydrolase</keyword>
<comment type="subunit">
    <text evidence="10">Heterotrimer of RecB, RecC and RecD. All subunits contribute to DNA-binding.</text>
</comment>
<protein>
    <recommendedName>
        <fullName evidence="10">RecBCD enzyme subunit RecC</fullName>
    </recommendedName>
    <alternativeName>
        <fullName evidence="10">Exonuclease V subunit RecC</fullName>
        <shortName evidence="10">ExoV subunit RecC</shortName>
    </alternativeName>
    <alternativeName>
        <fullName evidence="10">Helicase/nuclease RecBCD subunit RecC</fullName>
    </alternativeName>
</protein>
<keyword evidence="8 10" id="KW-0238">DNA-binding</keyword>
<dbReference type="FunFam" id="3.40.50.300:FF:001153">
    <property type="entry name" value="RecBCD enzyme subunit RecC"/>
    <property type="match status" value="1"/>
</dbReference>
<dbReference type="InterPro" id="IPR006697">
    <property type="entry name" value="RecC"/>
</dbReference>
<evidence type="ECO:0000256" key="4">
    <source>
        <dbReference type="ARBA" id="ARBA00022801"/>
    </source>
</evidence>
<evidence type="ECO:0000256" key="1">
    <source>
        <dbReference type="ARBA" id="ARBA00022722"/>
    </source>
</evidence>
<keyword evidence="2 10" id="KW-0547">Nucleotide-binding</keyword>
<dbReference type="GO" id="GO:0005524">
    <property type="term" value="F:ATP binding"/>
    <property type="evidence" value="ECO:0007669"/>
    <property type="project" value="UniProtKB-UniRule"/>
</dbReference>
<evidence type="ECO:0000256" key="9">
    <source>
        <dbReference type="ARBA" id="ARBA00023204"/>
    </source>
</evidence>
<reference evidence="12 15" key="3">
    <citation type="journal article" date="2020" name="J. Nat. Prod.">
        <title>Genomics-Metabolomics Profiling Disclosed Marine Vibrio spartinae 3.6 as a Producer of a New Branched Side Chain Prodigiosin.</title>
        <authorList>
            <person name="Vitale G.A."/>
            <person name="Sciarretta M."/>
            <person name="Palma Esposito F."/>
            <person name="January G.G."/>
            <person name="Giaccio M."/>
            <person name="Bunk B."/>
            <person name="Sproer C."/>
            <person name="Bajerski F."/>
            <person name="Power D."/>
            <person name="Festa C."/>
            <person name="Monti M.C."/>
            <person name="D'Auria M.V."/>
            <person name="de Pascale D."/>
        </authorList>
    </citation>
    <scope>NUCLEOTIDE SEQUENCE [LARGE SCALE GENOMIC DNA]</scope>
    <source>
        <strain evidence="12 15">3.6</strain>
    </source>
</reference>
<reference evidence="12" key="2">
    <citation type="submission" date="2019-11" db="EMBL/GenBank/DDBJ databases">
        <authorList>
            <person name="January G."/>
            <person name="Bunk B."/>
        </authorList>
    </citation>
    <scope>NUCLEOTIDE SEQUENCE</scope>
    <source>
        <strain evidence="12">3.6</strain>
    </source>
</reference>
<evidence type="ECO:0000256" key="6">
    <source>
        <dbReference type="ARBA" id="ARBA00022839"/>
    </source>
</evidence>
<keyword evidence="6 10" id="KW-0269">Exonuclease</keyword>
<comment type="function">
    <text evidence="10">A helicase/nuclease that prepares dsDNA breaks (DSB) for recombinational DNA repair. Binds to DSBs and unwinds DNA via a highly rapid and processive ATP-dependent bidirectional helicase activity. Unwinds dsDNA until it encounters a Chi (crossover hotspot instigator) sequence from the 3' direction. Cuts ssDNA a few nucleotides 3' to the Chi site. The properties and activities of the enzyme are changed at Chi. The Chi-altered holoenzyme produces a long 3'-ssDNA overhang and facilitates RecA-binding to the ssDNA for homologous DNA recombination and repair. Holoenzyme degrades any linearized DNA that is unable to undergo homologous recombination. In the holoenzyme this subunit recognizes the wild-type Chi sequence, and when added to isolated RecB increases its ATP-dependent helicase processivity.</text>
</comment>
<keyword evidence="9 10" id="KW-0234">DNA repair</keyword>
<keyword evidence="1 10" id="KW-0540">Nuclease</keyword>
<feature type="domain" description="RecC C-terminal" evidence="11">
    <location>
        <begin position="842"/>
        <end position="1095"/>
    </location>
</feature>
<dbReference type="EMBL" id="FSSB01000007">
    <property type="protein sequence ID" value="SIO93144.1"/>
    <property type="molecule type" value="Genomic_DNA"/>
</dbReference>
<keyword evidence="3 10" id="KW-0227">DNA damage</keyword>
<dbReference type="NCBIfam" id="NF008289">
    <property type="entry name" value="PRK11069.1"/>
    <property type="match status" value="1"/>
</dbReference>
<evidence type="ECO:0000256" key="5">
    <source>
        <dbReference type="ARBA" id="ARBA00022806"/>
    </source>
</evidence>
<dbReference type="Proteomes" id="UP000515264">
    <property type="component" value="Chromosome 1"/>
</dbReference>
<dbReference type="GO" id="GO:0003678">
    <property type="term" value="F:DNA helicase activity"/>
    <property type="evidence" value="ECO:0007669"/>
    <property type="project" value="UniProtKB-UniRule"/>
</dbReference>
<dbReference type="OrthoDB" id="9762834at2"/>
<dbReference type="Pfam" id="PF17946">
    <property type="entry name" value="RecC_C"/>
    <property type="match status" value="1"/>
</dbReference>
<dbReference type="Gene3D" id="3.40.50.300">
    <property type="entry name" value="P-loop containing nucleotide triphosphate hydrolases"/>
    <property type="match status" value="2"/>
</dbReference>
<evidence type="ECO:0000256" key="8">
    <source>
        <dbReference type="ARBA" id="ARBA00023125"/>
    </source>
</evidence>